<organism evidence="1 2">
    <name type="scientific">Solanum commersonii</name>
    <name type="common">Commerson's wild potato</name>
    <name type="synonym">Commerson's nightshade</name>
    <dbReference type="NCBI Taxonomy" id="4109"/>
    <lineage>
        <taxon>Eukaryota</taxon>
        <taxon>Viridiplantae</taxon>
        <taxon>Streptophyta</taxon>
        <taxon>Embryophyta</taxon>
        <taxon>Tracheophyta</taxon>
        <taxon>Spermatophyta</taxon>
        <taxon>Magnoliopsida</taxon>
        <taxon>eudicotyledons</taxon>
        <taxon>Gunneridae</taxon>
        <taxon>Pentapetalae</taxon>
        <taxon>asterids</taxon>
        <taxon>lamiids</taxon>
        <taxon>Solanales</taxon>
        <taxon>Solanaceae</taxon>
        <taxon>Solanoideae</taxon>
        <taxon>Solaneae</taxon>
        <taxon>Solanum</taxon>
    </lineage>
</organism>
<name>A0A9J6AY76_SOLCO</name>
<proteinExistence type="predicted"/>
<protein>
    <submittedName>
        <fullName evidence="1">Uncharacterized protein</fullName>
    </submittedName>
</protein>
<keyword evidence="2" id="KW-1185">Reference proteome</keyword>
<dbReference type="AlphaFoldDB" id="A0A9J6AY76"/>
<gene>
    <name evidence="1" type="ORF">H5410_000772</name>
</gene>
<dbReference type="Proteomes" id="UP000824120">
    <property type="component" value="Chromosome 1"/>
</dbReference>
<comment type="caution">
    <text evidence="1">The sequence shown here is derived from an EMBL/GenBank/DDBJ whole genome shotgun (WGS) entry which is preliminary data.</text>
</comment>
<evidence type="ECO:0000313" key="2">
    <source>
        <dbReference type="Proteomes" id="UP000824120"/>
    </source>
</evidence>
<dbReference type="EMBL" id="JACXVP010000001">
    <property type="protein sequence ID" value="KAG5629055.1"/>
    <property type="molecule type" value="Genomic_DNA"/>
</dbReference>
<evidence type="ECO:0000313" key="1">
    <source>
        <dbReference type="EMBL" id="KAG5629055.1"/>
    </source>
</evidence>
<dbReference type="OrthoDB" id="1327282at2759"/>
<sequence length="81" mass="9107">MPDQVLPLQIDESQVCLGNIKFPNLALHNIVSHNQLTSELMEDEKGGTKILKEVKEDQIIQEVDLSPRTIIAIKTSRKGKK</sequence>
<accession>A0A9J6AY76</accession>
<reference evidence="1 2" key="1">
    <citation type="submission" date="2020-09" db="EMBL/GenBank/DDBJ databases">
        <title>De no assembly of potato wild relative species, Solanum commersonii.</title>
        <authorList>
            <person name="Cho K."/>
        </authorList>
    </citation>
    <scope>NUCLEOTIDE SEQUENCE [LARGE SCALE GENOMIC DNA]</scope>
    <source>
        <strain evidence="1">LZ3.2</strain>
        <tissue evidence="1">Leaf</tissue>
    </source>
</reference>